<reference evidence="3" key="1">
    <citation type="journal article" date="2019" name="Int. J. Syst. Evol. Microbiol.">
        <title>The Global Catalogue of Microorganisms (GCM) 10K type strain sequencing project: providing services to taxonomists for standard genome sequencing and annotation.</title>
        <authorList>
            <consortium name="The Broad Institute Genomics Platform"/>
            <consortium name="The Broad Institute Genome Sequencing Center for Infectious Disease"/>
            <person name="Wu L."/>
            <person name="Ma J."/>
        </authorList>
    </citation>
    <scope>NUCLEOTIDE SEQUENCE [LARGE SCALE GENOMIC DNA]</scope>
    <source>
        <strain evidence="3">JCM 4816</strain>
    </source>
</reference>
<evidence type="ECO:0000313" key="2">
    <source>
        <dbReference type="EMBL" id="GAA3501756.1"/>
    </source>
</evidence>
<keyword evidence="3" id="KW-1185">Reference proteome</keyword>
<dbReference type="InterPro" id="IPR002347">
    <property type="entry name" value="SDR_fam"/>
</dbReference>
<evidence type="ECO:0000313" key="3">
    <source>
        <dbReference type="Proteomes" id="UP001501455"/>
    </source>
</evidence>
<dbReference type="PRINTS" id="PR00081">
    <property type="entry name" value="GDHRDH"/>
</dbReference>
<proteinExistence type="inferred from homology"/>
<dbReference type="PANTHER" id="PTHR42879:SF2">
    <property type="entry name" value="3-OXOACYL-[ACYL-CARRIER-PROTEIN] REDUCTASE FABG"/>
    <property type="match status" value="1"/>
</dbReference>
<dbReference type="InterPro" id="IPR036291">
    <property type="entry name" value="NAD(P)-bd_dom_sf"/>
</dbReference>
<dbReference type="CDD" id="cd05233">
    <property type="entry name" value="SDR_c"/>
    <property type="match status" value="1"/>
</dbReference>
<organism evidence="2 3">
    <name type="scientific">Streptomyces prasinosporus</name>
    <dbReference type="NCBI Taxonomy" id="68256"/>
    <lineage>
        <taxon>Bacteria</taxon>
        <taxon>Bacillati</taxon>
        <taxon>Actinomycetota</taxon>
        <taxon>Actinomycetes</taxon>
        <taxon>Kitasatosporales</taxon>
        <taxon>Streptomycetaceae</taxon>
        <taxon>Streptomyces</taxon>
        <taxon>Streptomyces albogriseolus group</taxon>
    </lineage>
</organism>
<sequence length="257" mass="26754">MKTDLQGKAVLVTGASSGIGRATAVAYGAEGARVAITYHTREAGARETARLVTEAGGTPLVVRYDLADEQSVRDAVGRVAEEWGGIDVLVGNAVVWGEAIPRPGKPVPLFEDVPAEQWREVLRTTVDALFHTLQQVLPVMRGRPWGRIVLIGAGLADTGKPGAGAYGAGKSALYGLVRSLAWELGPEGILVNMVVPGQTLTETVTAHVPAPFLEEKGRSLPSGRMSVPEDVANAVVFLGSAANGNTNGETLRVTGGA</sequence>
<dbReference type="Proteomes" id="UP001501455">
    <property type="component" value="Unassembled WGS sequence"/>
</dbReference>
<comment type="caution">
    <text evidence="2">The sequence shown here is derived from an EMBL/GenBank/DDBJ whole genome shotgun (WGS) entry which is preliminary data.</text>
</comment>
<dbReference type="InterPro" id="IPR020904">
    <property type="entry name" value="Sc_DH/Rdtase_CS"/>
</dbReference>
<gene>
    <name evidence="2" type="primary">fabG_4</name>
    <name evidence="2" type="ORF">GCM10019016_088630</name>
</gene>
<dbReference type="PANTHER" id="PTHR42879">
    <property type="entry name" value="3-OXOACYL-(ACYL-CARRIER-PROTEIN) REDUCTASE"/>
    <property type="match status" value="1"/>
</dbReference>
<dbReference type="RefSeq" id="WP_345582853.1">
    <property type="nucleotide sequence ID" value="NZ_BAAAXF010000060.1"/>
</dbReference>
<name>A0ABP6U261_9ACTN</name>
<dbReference type="Gene3D" id="3.40.50.720">
    <property type="entry name" value="NAD(P)-binding Rossmann-like Domain"/>
    <property type="match status" value="1"/>
</dbReference>
<dbReference type="EMBL" id="BAAAXF010000060">
    <property type="protein sequence ID" value="GAA3501756.1"/>
    <property type="molecule type" value="Genomic_DNA"/>
</dbReference>
<comment type="similarity">
    <text evidence="1">Belongs to the short-chain dehydrogenases/reductases (SDR) family.</text>
</comment>
<evidence type="ECO:0000256" key="1">
    <source>
        <dbReference type="ARBA" id="ARBA00006484"/>
    </source>
</evidence>
<accession>A0ABP6U261</accession>
<protein>
    <submittedName>
        <fullName evidence="2">3-oxoacyl-[acyl-carrier-protein] reductase</fullName>
    </submittedName>
</protein>
<dbReference type="SUPFAM" id="SSF51735">
    <property type="entry name" value="NAD(P)-binding Rossmann-fold domains"/>
    <property type="match status" value="1"/>
</dbReference>
<dbReference type="PROSITE" id="PS00061">
    <property type="entry name" value="ADH_SHORT"/>
    <property type="match status" value="1"/>
</dbReference>
<dbReference type="Pfam" id="PF13561">
    <property type="entry name" value="adh_short_C2"/>
    <property type="match status" value="1"/>
</dbReference>
<dbReference type="InterPro" id="IPR050259">
    <property type="entry name" value="SDR"/>
</dbReference>